<keyword evidence="4 10" id="KW-0812">Transmembrane</keyword>
<keyword evidence="6 10" id="KW-1133">Transmembrane helix</keyword>
<dbReference type="EC" id="2.3.1.-" evidence="10"/>
<comment type="catalytic activity">
    <reaction evidence="10">
        <text>an acyl-CoA + malonyl-CoA + H(+) = a 3-oxoacyl-CoA + CO2 + CoA</text>
        <dbReference type="Rhea" id="RHEA:50252"/>
        <dbReference type="ChEBI" id="CHEBI:15378"/>
        <dbReference type="ChEBI" id="CHEBI:16526"/>
        <dbReference type="ChEBI" id="CHEBI:57287"/>
        <dbReference type="ChEBI" id="CHEBI:57384"/>
        <dbReference type="ChEBI" id="CHEBI:58342"/>
        <dbReference type="ChEBI" id="CHEBI:90726"/>
    </reaction>
    <physiologicalReaction direction="left-to-right" evidence="10">
        <dbReference type="Rhea" id="RHEA:50253"/>
    </physiologicalReaction>
</comment>
<evidence type="ECO:0000256" key="3">
    <source>
        <dbReference type="ARBA" id="ARBA00022679"/>
    </source>
</evidence>
<keyword evidence="5 10" id="KW-0276">Fatty acid metabolism</keyword>
<dbReference type="EMBL" id="JAPVEA010000006">
    <property type="protein sequence ID" value="KAJ5450761.1"/>
    <property type="molecule type" value="Genomic_DNA"/>
</dbReference>
<evidence type="ECO:0000256" key="1">
    <source>
        <dbReference type="ARBA" id="ARBA00004141"/>
    </source>
</evidence>
<dbReference type="GO" id="GO:0034625">
    <property type="term" value="P:fatty acid elongation, monounsaturated fatty acid"/>
    <property type="evidence" value="ECO:0007669"/>
    <property type="project" value="TreeGrafter"/>
</dbReference>
<sequence>MFDINVPTQFGRAAVRIALPPASLLSFPPAELPATVPAPHVAEPSWKQPFNIPDDLYTQLLDVRVPITIASVYAVTVVLINRINKSRGYKPYGFSHTPLFKLFVVLHNVFLAVYSAWTFLGMFQAFGTAWADRDQPNGLVGVVDSLCKINGPRGYGNAATYSPITNQWSIPNPEFKLTGGLPDSSDVGRLWNGGLAYFGWIFYLSKFYEVVDTAIILAKGKKSSTLQTYHHAGAMMCMWAGIRYMAPPIWIFTLVNSAIHAMMYTYYTLTALRIRVPNAIKRSLTTMQITQFVFGTNMAAAYLFVHYTIPYPVGSAALQHLSKAAPAVATAVAEAGSIPWLKKLALRAAGAEGIAENVGGVVAAPATGYTQEMMTCMDTSGQAFAILLNVSYLLPLTWLFARFFVRSYLSRKDPKQPTHMEAAEKAGMDALKGLSREIRRAAIEGENSENTDEEVAKAQVQKVSGQTVDSPVRTRASAANKAKAKAAAAAAAAAANESASDEGFSTVPAKKGAKKQTKNERESASNVSETKGQNPFGVLENNA</sequence>
<feature type="transmembrane region" description="Helical" evidence="10">
    <location>
        <begin position="63"/>
        <end position="81"/>
    </location>
</feature>
<evidence type="ECO:0000256" key="5">
    <source>
        <dbReference type="ARBA" id="ARBA00022832"/>
    </source>
</evidence>
<proteinExistence type="inferred from homology"/>
<evidence type="ECO:0000256" key="8">
    <source>
        <dbReference type="ARBA" id="ARBA00023136"/>
    </source>
</evidence>
<evidence type="ECO:0000256" key="10">
    <source>
        <dbReference type="RuleBase" id="RU361115"/>
    </source>
</evidence>
<feature type="transmembrane region" description="Helical" evidence="10">
    <location>
        <begin position="289"/>
        <end position="309"/>
    </location>
</feature>
<keyword evidence="9 10" id="KW-0275">Fatty acid biosynthesis</keyword>
<feature type="transmembrane region" description="Helical" evidence="10">
    <location>
        <begin position="383"/>
        <end position="405"/>
    </location>
</feature>
<protein>
    <recommendedName>
        <fullName evidence="10">Elongation of fatty acids protein</fullName>
        <ecNumber evidence="10">2.3.1.-</ecNumber>
    </recommendedName>
</protein>
<keyword evidence="7 10" id="KW-0443">Lipid metabolism</keyword>
<reference evidence="12" key="2">
    <citation type="journal article" date="2023" name="IMA Fungus">
        <title>Comparative genomic study of the Penicillium genus elucidates a diverse pangenome and 15 lateral gene transfer events.</title>
        <authorList>
            <person name="Petersen C."/>
            <person name="Sorensen T."/>
            <person name="Nielsen M.R."/>
            <person name="Sondergaard T.E."/>
            <person name="Sorensen J.L."/>
            <person name="Fitzpatrick D.A."/>
            <person name="Frisvad J.C."/>
            <person name="Nielsen K.L."/>
        </authorList>
    </citation>
    <scope>NUCLEOTIDE SEQUENCE</scope>
    <source>
        <strain evidence="12">IBT 16125</strain>
    </source>
</reference>
<reference evidence="12" key="1">
    <citation type="submission" date="2022-12" db="EMBL/GenBank/DDBJ databases">
        <authorList>
            <person name="Petersen C."/>
        </authorList>
    </citation>
    <scope>NUCLEOTIDE SEQUENCE</scope>
    <source>
        <strain evidence="12">IBT 16125</strain>
    </source>
</reference>
<comment type="subcellular location">
    <subcellularLocation>
        <location evidence="1">Membrane</location>
        <topology evidence="1">Multi-pass membrane protein</topology>
    </subcellularLocation>
</comment>
<dbReference type="InterPro" id="IPR002076">
    <property type="entry name" value="ELO_fam"/>
</dbReference>
<dbReference type="AlphaFoldDB" id="A0AAD6G3Q4"/>
<dbReference type="GO" id="GO:0019367">
    <property type="term" value="P:fatty acid elongation, saturated fatty acid"/>
    <property type="evidence" value="ECO:0007669"/>
    <property type="project" value="TreeGrafter"/>
</dbReference>
<evidence type="ECO:0000256" key="4">
    <source>
        <dbReference type="ARBA" id="ARBA00022692"/>
    </source>
</evidence>
<accession>A0AAD6G3Q4</accession>
<dbReference type="GO" id="GO:0030148">
    <property type="term" value="P:sphingolipid biosynthetic process"/>
    <property type="evidence" value="ECO:0007669"/>
    <property type="project" value="TreeGrafter"/>
</dbReference>
<name>A0AAD6G3Q4_9EURO</name>
<comment type="similarity">
    <text evidence="10">Belongs to the ELO family.</text>
</comment>
<dbReference type="PANTHER" id="PTHR11157">
    <property type="entry name" value="FATTY ACID ACYL TRANSFERASE-RELATED"/>
    <property type="match status" value="1"/>
</dbReference>
<dbReference type="RefSeq" id="XP_056766296.1">
    <property type="nucleotide sequence ID" value="XM_056910592.1"/>
</dbReference>
<dbReference type="GO" id="GO:0042761">
    <property type="term" value="P:very long-chain fatty acid biosynthetic process"/>
    <property type="evidence" value="ECO:0007669"/>
    <property type="project" value="TreeGrafter"/>
</dbReference>
<evidence type="ECO:0000256" key="7">
    <source>
        <dbReference type="ARBA" id="ARBA00023098"/>
    </source>
</evidence>
<dbReference type="GO" id="GO:0009922">
    <property type="term" value="F:fatty acid elongase activity"/>
    <property type="evidence" value="ECO:0007669"/>
    <property type="project" value="InterPro"/>
</dbReference>
<feature type="region of interest" description="Disordered" evidence="11">
    <location>
        <begin position="444"/>
        <end position="476"/>
    </location>
</feature>
<dbReference type="Pfam" id="PF01151">
    <property type="entry name" value="ELO"/>
    <property type="match status" value="1"/>
</dbReference>
<feature type="compositionally biased region" description="Polar residues" evidence="11">
    <location>
        <begin position="524"/>
        <end position="533"/>
    </location>
</feature>
<evidence type="ECO:0000256" key="11">
    <source>
        <dbReference type="SAM" id="MobiDB-lite"/>
    </source>
</evidence>
<gene>
    <name evidence="12" type="ORF">N7458_007210</name>
</gene>
<evidence type="ECO:0000256" key="6">
    <source>
        <dbReference type="ARBA" id="ARBA00022989"/>
    </source>
</evidence>
<dbReference type="GO" id="GO:0034626">
    <property type="term" value="P:fatty acid elongation, polyunsaturated fatty acid"/>
    <property type="evidence" value="ECO:0007669"/>
    <property type="project" value="TreeGrafter"/>
</dbReference>
<evidence type="ECO:0000313" key="12">
    <source>
        <dbReference type="EMBL" id="KAJ5450761.1"/>
    </source>
</evidence>
<feature type="region of interest" description="Disordered" evidence="11">
    <location>
        <begin position="491"/>
        <end position="543"/>
    </location>
</feature>
<feature type="transmembrane region" description="Helical" evidence="10">
    <location>
        <begin position="249"/>
        <end position="269"/>
    </location>
</feature>
<evidence type="ECO:0000256" key="9">
    <source>
        <dbReference type="ARBA" id="ARBA00023160"/>
    </source>
</evidence>
<keyword evidence="8 10" id="KW-0472">Membrane</keyword>
<dbReference type="PANTHER" id="PTHR11157:SF169">
    <property type="entry name" value="ELONGATION OF FATTY ACIDS PROTEIN"/>
    <property type="match status" value="1"/>
</dbReference>
<comment type="caution">
    <text evidence="12">The sequence shown here is derived from an EMBL/GenBank/DDBJ whole genome shotgun (WGS) entry which is preliminary data.</text>
</comment>
<evidence type="ECO:0000256" key="2">
    <source>
        <dbReference type="ARBA" id="ARBA00022516"/>
    </source>
</evidence>
<dbReference type="GO" id="GO:0005789">
    <property type="term" value="C:endoplasmic reticulum membrane"/>
    <property type="evidence" value="ECO:0007669"/>
    <property type="project" value="TreeGrafter"/>
</dbReference>
<organism evidence="12 13">
    <name type="scientific">Penicillium daleae</name>
    <dbReference type="NCBI Taxonomy" id="63821"/>
    <lineage>
        <taxon>Eukaryota</taxon>
        <taxon>Fungi</taxon>
        <taxon>Dikarya</taxon>
        <taxon>Ascomycota</taxon>
        <taxon>Pezizomycotina</taxon>
        <taxon>Eurotiomycetes</taxon>
        <taxon>Eurotiomycetidae</taxon>
        <taxon>Eurotiales</taxon>
        <taxon>Aspergillaceae</taxon>
        <taxon>Penicillium</taxon>
    </lineage>
</organism>
<keyword evidence="2 10" id="KW-0444">Lipid biosynthesis</keyword>
<feature type="transmembrane region" description="Helical" evidence="10">
    <location>
        <begin position="102"/>
        <end position="126"/>
    </location>
</feature>
<dbReference type="GeneID" id="81600835"/>
<dbReference type="Proteomes" id="UP001213681">
    <property type="component" value="Unassembled WGS sequence"/>
</dbReference>
<keyword evidence="13" id="KW-1185">Reference proteome</keyword>
<keyword evidence="3 10" id="KW-0808">Transferase</keyword>
<evidence type="ECO:0000313" key="13">
    <source>
        <dbReference type="Proteomes" id="UP001213681"/>
    </source>
</evidence>